<dbReference type="InterPro" id="IPR038158">
    <property type="entry name" value="H-NOX_domain_sf"/>
</dbReference>
<feature type="domain" description="Haem NO binding associated" evidence="5">
    <location>
        <begin position="204"/>
        <end position="264"/>
    </location>
</feature>
<dbReference type="Gene3D" id="3.30.450.260">
    <property type="entry name" value="Haem NO binding associated domain"/>
    <property type="match status" value="2"/>
</dbReference>
<sequence>MAPRFEHKSARDGICNVYGLATWKRIVEELNFEHESFSTLGRYEENLIEKIAECLTEVLREGSPETYMQFFGECFVKFFTTYGYDKILRVAGRHFRDFLHSIDQLHDSNRFSFPKMKSPLFHVTDEDENGAVLHYKSKRRGFQRYVIGQLKECATRFYNEEISVRIQDDISTNEYSHIIFRVEFNNSSARESSKRLQNVPTLPDVTSSTFFKVFPFCILIDPSMRIYHLGKSIKNLFSSNTLLSGRYLEDVFRLVRPDILLGWSKGQMKLIAHWNMVAFLCHPVLSTTEEMLSLGLYLHDLNFYDGTSEILIAGMQHARTLQVAIDKVTKLKDRIPFEHD</sequence>
<name>A0A815F170_9BILA</name>
<feature type="domain" description="Haem NO binding associated" evidence="5">
    <location>
        <begin position="265"/>
        <end position="331"/>
    </location>
</feature>
<dbReference type="Pfam" id="PF07701">
    <property type="entry name" value="HNOBA"/>
    <property type="match status" value="2"/>
</dbReference>
<dbReference type="Proteomes" id="UP000663829">
    <property type="component" value="Unassembled WGS sequence"/>
</dbReference>
<evidence type="ECO:0000256" key="1">
    <source>
        <dbReference type="ARBA" id="ARBA00012202"/>
    </source>
</evidence>
<accession>A0A815F170</accession>
<dbReference type="GO" id="GO:0019934">
    <property type="term" value="P:cGMP-mediated signaling"/>
    <property type="evidence" value="ECO:0007669"/>
    <property type="project" value="TreeGrafter"/>
</dbReference>
<dbReference type="GO" id="GO:0004383">
    <property type="term" value="F:guanylate cyclase activity"/>
    <property type="evidence" value="ECO:0007669"/>
    <property type="project" value="UniProtKB-EC"/>
</dbReference>
<dbReference type="EMBL" id="CAJOBC010046927">
    <property type="protein sequence ID" value="CAF4164250.1"/>
    <property type="molecule type" value="Genomic_DNA"/>
</dbReference>
<keyword evidence="8" id="KW-1185">Reference proteome</keyword>
<dbReference type="InterPro" id="IPR011644">
    <property type="entry name" value="Heme_NO-bd"/>
</dbReference>
<dbReference type="GO" id="GO:0000166">
    <property type="term" value="F:nucleotide binding"/>
    <property type="evidence" value="ECO:0007669"/>
    <property type="project" value="UniProtKB-KW"/>
</dbReference>
<dbReference type="Gene3D" id="3.90.1520.10">
    <property type="entry name" value="H-NOX domain"/>
    <property type="match status" value="1"/>
</dbReference>
<dbReference type="InterPro" id="IPR042463">
    <property type="entry name" value="HNOB_dom_associated_sf"/>
</dbReference>
<dbReference type="SUPFAM" id="SSF111126">
    <property type="entry name" value="Ligand-binding domain in the NO signalling and Golgi transport"/>
    <property type="match status" value="1"/>
</dbReference>
<dbReference type="Proteomes" id="UP000681722">
    <property type="component" value="Unassembled WGS sequence"/>
</dbReference>
<evidence type="ECO:0000313" key="6">
    <source>
        <dbReference type="EMBL" id="CAF1319587.1"/>
    </source>
</evidence>
<reference evidence="6" key="1">
    <citation type="submission" date="2021-02" db="EMBL/GenBank/DDBJ databases">
        <authorList>
            <person name="Nowell W R."/>
        </authorList>
    </citation>
    <scope>NUCLEOTIDE SEQUENCE</scope>
</reference>
<dbReference type="GO" id="GO:0020037">
    <property type="term" value="F:heme binding"/>
    <property type="evidence" value="ECO:0007669"/>
    <property type="project" value="InterPro"/>
</dbReference>
<comment type="caution">
    <text evidence="6">The sequence shown here is derived from an EMBL/GenBank/DDBJ whole genome shotgun (WGS) entry which is preliminary data.</text>
</comment>
<evidence type="ECO:0000313" key="7">
    <source>
        <dbReference type="EMBL" id="CAF4164250.1"/>
    </source>
</evidence>
<proteinExistence type="predicted"/>
<dbReference type="EC" id="4.6.1.2" evidence="1"/>
<evidence type="ECO:0000259" key="5">
    <source>
        <dbReference type="Pfam" id="PF07701"/>
    </source>
</evidence>
<dbReference type="AlphaFoldDB" id="A0A815F170"/>
<dbReference type="InterPro" id="IPR011645">
    <property type="entry name" value="HNOB_dom_associated"/>
</dbReference>
<dbReference type="OrthoDB" id="1890790at2759"/>
<evidence type="ECO:0000259" key="4">
    <source>
        <dbReference type="Pfam" id="PF07700"/>
    </source>
</evidence>
<keyword evidence="2" id="KW-0547">Nucleotide-binding</keyword>
<dbReference type="InterPro" id="IPR024096">
    <property type="entry name" value="NO_sig/Golgi_transp_ligand-bd"/>
</dbReference>
<dbReference type="PANTHER" id="PTHR45655:SF5">
    <property type="entry name" value="SOLUBLE GUANYLATE CYCLASE 89DA-RELATED"/>
    <property type="match status" value="1"/>
</dbReference>
<evidence type="ECO:0000256" key="3">
    <source>
        <dbReference type="ARBA" id="ARBA00023293"/>
    </source>
</evidence>
<evidence type="ECO:0000256" key="2">
    <source>
        <dbReference type="ARBA" id="ARBA00022741"/>
    </source>
</evidence>
<dbReference type="GO" id="GO:0070482">
    <property type="term" value="P:response to oxygen levels"/>
    <property type="evidence" value="ECO:0007669"/>
    <property type="project" value="TreeGrafter"/>
</dbReference>
<feature type="domain" description="Heme NO-binding" evidence="4">
    <location>
        <begin position="7"/>
        <end position="165"/>
    </location>
</feature>
<dbReference type="GO" id="GO:0008074">
    <property type="term" value="C:guanylate cyclase complex, soluble"/>
    <property type="evidence" value="ECO:0007669"/>
    <property type="project" value="TreeGrafter"/>
</dbReference>
<dbReference type="PANTHER" id="PTHR45655">
    <property type="entry name" value="GUANYLATE CYCLASE SOLUBLE SUBUNIT BETA-2"/>
    <property type="match status" value="1"/>
</dbReference>
<protein>
    <recommendedName>
        <fullName evidence="1">guanylate cyclase</fullName>
        <ecNumber evidence="1">4.6.1.2</ecNumber>
    </recommendedName>
</protein>
<organism evidence="6 8">
    <name type="scientific">Didymodactylos carnosus</name>
    <dbReference type="NCBI Taxonomy" id="1234261"/>
    <lineage>
        <taxon>Eukaryota</taxon>
        <taxon>Metazoa</taxon>
        <taxon>Spiralia</taxon>
        <taxon>Gnathifera</taxon>
        <taxon>Rotifera</taxon>
        <taxon>Eurotatoria</taxon>
        <taxon>Bdelloidea</taxon>
        <taxon>Philodinida</taxon>
        <taxon>Philodinidae</taxon>
        <taxon>Didymodactylos</taxon>
    </lineage>
</organism>
<dbReference type="EMBL" id="CAJNOQ010013339">
    <property type="protein sequence ID" value="CAF1319587.1"/>
    <property type="molecule type" value="Genomic_DNA"/>
</dbReference>
<gene>
    <name evidence="6" type="ORF">GPM918_LOCUS29407</name>
    <name evidence="7" type="ORF">SRO942_LOCUS29983</name>
</gene>
<dbReference type="Pfam" id="PF07700">
    <property type="entry name" value="HNOB"/>
    <property type="match status" value="1"/>
</dbReference>
<evidence type="ECO:0000313" key="8">
    <source>
        <dbReference type="Proteomes" id="UP000663829"/>
    </source>
</evidence>
<keyword evidence="3" id="KW-0141">cGMP biosynthesis</keyword>